<comment type="caution">
    <text evidence="3">The sequence shown here is derived from an EMBL/GenBank/DDBJ whole genome shotgun (WGS) entry which is preliminary data.</text>
</comment>
<evidence type="ECO:0000256" key="1">
    <source>
        <dbReference type="SAM" id="MobiDB-lite"/>
    </source>
</evidence>
<dbReference type="AlphaFoldDB" id="A0A9X2BY20"/>
<evidence type="ECO:0000313" key="4">
    <source>
        <dbReference type="Proteomes" id="UP001139353"/>
    </source>
</evidence>
<sequence>MNPSSSLPYPASARTASHTQADDEPPHGDLVTVTRVFNSLEAEMLRGCLEAEGIPATLGDAQTIQTDTLLTVALGGIRVMVPFSFADAARQTVDAFERGELAIDELPADSEPAVPEAETATTTGWRMSPAAWVVLAIVVVAVVIF</sequence>
<evidence type="ECO:0000313" key="3">
    <source>
        <dbReference type="EMBL" id="MCK9685188.1"/>
    </source>
</evidence>
<dbReference type="Proteomes" id="UP001139353">
    <property type="component" value="Unassembled WGS sequence"/>
</dbReference>
<feature type="region of interest" description="Disordered" evidence="1">
    <location>
        <begin position="1"/>
        <end position="29"/>
    </location>
</feature>
<feature type="domain" description="DUF2007" evidence="2">
    <location>
        <begin position="31"/>
        <end position="93"/>
    </location>
</feature>
<reference evidence="3" key="1">
    <citation type="submission" date="2021-11" db="EMBL/GenBank/DDBJ databases">
        <title>BS-T2-15 a new species belonging to the Comamonadaceae family isolated from the soil of a French oak forest.</title>
        <authorList>
            <person name="Mieszkin S."/>
            <person name="Alain K."/>
        </authorList>
    </citation>
    <scope>NUCLEOTIDE SEQUENCE</scope>
    <source>
        <strain evidence="3">BS-T2-15</strain>
    </source>
</reference>
<protein>
    <submittedName>
        <fullName evidence="3">DUF2007 domain-containing protein</fullName>
    </submittedName>
</protein>
<dbReference type="RefSeq" id="WP_275681196.1">
    <property type="nucleotide sequence ID" value="NZ_JAJLJH010000001.1"/>
</dbReference>
<evidence type="ECO:0000259" key="2">
    <source>
        <dbReference type="Pfam" id="PF09413"/>
    </source>
</evidence>
<dbReference type="InterPro" id="IPR018551">
    <property type="entry name" value="DUF2007"/>
</dbReference>
<name>A0A9X2BY20_9BURK</name>
<proteinExistence type="predicted"/>
<dbReference type="Pfam" id="PF09413">
    <property type="entry name" value="DUF2007"/>
    <property type="match status" value="1"/>
</dbReference>
<accession>A0A9X2BY20</accession>
<gene>
    <name evidence="3" type="ORF">LPC04_05620</name>
</gene>
<organism evidence="3 4">
    <name type="scientific">Scleromatobacter humisilvae</name>
    <dbReference type="NCBI Taxonomy" id="2897159"/>
    <lineage>
        <taxon>Bacteria</taxon>
        <taxon>Pseudomonadati</taxon>
        <taxon>Pseudomonadota</taxon>
        <taxon>Betaproteobacteria</taxon>
        <taxon>Burkholderiales</taxon>
        <taxon>Sphaerotilaceae</taxon>
        <taxon>Scleromatobacter</taxon>
    </lineage>
</organism>
<dbReference type="EMBL" id="JAJLJH010000001">
    <property type="protein sequence ID" value="MCK9685188.1"/>
    <property type="molecule type" value="Genomic_DNA"/>
</dbReference>
<keyword evidence="4" id="KW-1185">Reference proteome</keyword>